<name>D5ADK7_PICSI</name>
<feature type="region of interest" description="Disordered" evidence="1">
    <location>
        <begin position="198"/>
        <end position="250"/>
    </location>
</feature>
<evidence type="ECO:0000256" key="1">
    <source>
        <dbReference type="SAM" id="MobiDB-lite"/>
    </source>
</evidence>
<dbReference type="GO" id="GO:0046983">
    <property type="term" value="F:protein dimerization activity"/>
    <property type="evidence" value="ECO:0007669"/>
    <property type="project" value="InterPro"/>
</dbReference>
<dbReference type="AlphaFoldDB" id="D5ADK7"/>
<dbReference type="EMBL" id="BT124372">
    <property type="protein sequence ID" value="ADE77626.1"/>
    <property type="molecule type" value="mRNA"/>
</dbReference>
<sequence>MPFLENEVALREYHYTKDFEADGEVKEGLYKCIERMVSDSNKQDEIHNKLLHFNESVGTFGMAMAVRGRARDPPAYWWQQFGSQCHELHKFAVRILSQTCSAFGCERNWSVFERIHTKKRNRLEQKRLNDIVFVQCNLRLRRNQLMNKTPESNNIFLDDIDPSSNWVVETQPIAFDHEDLSWMDLDPEPHQENVATNAAPVSLPSGPGESSQAQNTLVQSTHVENVESDDDSESDSEFSESSFQYADSDY</sequence>
<protein>
    <recommendedName>
        <fullName evidence="2">HAT C-terminal dimerisation domain-containing protein</fullName>
    </recommendedName>
</protein>
<dbReference type="Pfam" id="PF05699">
    <property type="entry name" value="Dimer_Tnp_hAT"/>
    <property type="match status" value="1"/>
</dbReference>
<reference evidence="3" key="1">
    <citation type="submission" date="2010-04" db="EMBL/GenBank/DDBJ databases">
        <authorList>
            <person name="Reid K.E."/>
            <person name="Liao N."/>
            <person name="Chan S."/>
            <person name="Docking R."/>
            <person name="Taylor G."/>
            <person name="Moore R."/>
            <person name="Mayo M."/>
            <person name="Munro S."/>
            <person name="King J."/>
            <person name="Yanchuk A."/>
            <person name="Holt R."/>
            <person name="Jones S."/>
            <person name="Marra M."/>
            <person name="Ritland C.E."/>
            <person name="Ritland K."/>
            <person name="Bohlmann J."/>
        </authorList>
    </citation>
    <scope>NUCLEOTIDE SEQUENCE</scope>
    <source>
        <tissue evidence="3">Bud</tissue>
    </source>
</reference>
<organism evidence="3">
    <name type="scientific">Picea sitchensis</name>
    <name type="common">Sitka spruce</name>
    <name type="synonym">Pinus sitchensis</name>
    <dbReference type="NCBI Taxonomy" id="3332"/>
    <lineage>
        <taxon>Eukaryota</taxon>
        <taxon>Viridiplantae</taxon>
        <taxon>Streptophyta</taxon>
        <taxon>Embryophyta</taxon>
        <taxon>Tracheophyta</taxon>
        <taxon>Spermatophyta</taxon>
        <taxon>Pinopsida</taxon>
        <taxon>Pinidae</taxon>
        <taxon>Conifers I</taxon>
        <taxon>Pinales</taxon>
        <taxon>Pinaceae</taxon>
        <taxon>Picea</taxon>
    </lineage>
</organism>
<feature type="compositionally biased region" description="Polar residues" evidence="1">
    <location>
        <begin position="208"/>
        <end position="223"/>
    </location>
</feature>
<dbReference type="PANTHER" id="PTHR32166">
    <property type="entry name" value="OSJNBA0013A04.12 PROTEIN"/>
    <property type="match status" value="1"/>
</dbReference>
<proteinExistence type="evidence at transcript level"/>
<dbReference type="PANTHER" id="PTHR32166:SF123">
    <property type="entry name" value="BED-TYPE DOMAIN-CONTAINING PROTEIN"/>
    <property type="match status" value="1"/>
</dbReference>
<feature type="compositionally biased region" description="Acidic residues" evidence="1">
    <location>
        <begin position="226"/>
        <end position="238"/>
    </location>
</feature>
<dbReference type="InterPro" id="IPR012337">
    <property type="entry name" value="RNaseH-like_sf"/>
</dbReference>
<evidence type="ECO:0000259" key="2">
    <source>
        <dbReference type="Pfam" id="PF05699"/>
    </source>
</evidence>
<evidence type="ECO:0000313" key="3">
    <source>
        <dbReference type="EMBL" id="ADE77626.1"/>
    </source>
</evidence>
<feature type="domain" description="HAT C-terminal dimerisation" evidence="2">
    <location>
        <begin position="74"/>
        <end position="137"/>
    </location>
</feature>
<dbReference type="InterPro" id="IPR008906">
    <property type="entry name" value="HATC_C_dom"/>
</dbReference>
<accession>D5ADK7</accession>
<dbReference type="OMA" id="ANEHRVW"/>
<dbReference type="SUPFAM" id="SSF53098">
    <property type="entry name" value="Ribonuclease H-like"/>
    <property type="match status" value="1"/>
</dbReference>